<feature type="compositionally biased region" description="Polar residues" evidence="1">
    <location>
        <begin position="1"/>
        <end position="11"/>
    </location>
</feature>
<accession>A0A4Z2IBK5</accession>
<feature type="region of interest" description="Disordered" evidence="1">
    <location>
        <begin position="1"/>
        <end position="32"/>
    </location>
</feature>
<organism evidence="2 3">
    <name type="scientific">Liparis tanakae</name>
    <name type="common">Tanaka's snailfish</name>
    <dbReference type="NCBI Taxonomy" id="230148"/>
    <lineage>
        <taxon>Eukaryota</taxon>
        <taxon>Metazoa</taxon>
        <taxon>Chordata</taxon>
        <taxon>Craniata</taxon>
        <taxon>Vertebrata</taxon>
        <taxon>Euteleostomi</taxon>
        <taxon>Actinopterygii</taxon>
        <taxon>Neopterygii</taxon>
        <taxon>Teleostei</taxon>
        <taxon>Neoteleostei</taxon>
        <taxon>Acanthomorphata</taxon>
        <taxon>Eupercaria</taxon>
        <taxon>Perciformes</taxon>
        <taxon>Cottioidei</taxon>
        <taxon>Cottales</taxon>
        <taxon>Liparidae</taxon>
        <taxon>Liparis</taxon>
    </lineage>
</organism>
<keyword evidence="3" id="KW-1185">Reference proteome</keyword>
<dbReference type="EMBL" id="SRLO01000105">
    <property type="protein sequence ID" value="TNN75280.1"/>
    <property type="molecule type" value="Genomic_DNA"/>
</dbReference>
<gene>
    <name evidence="2" type="ORF">EYF80_014517</name>
</gene>
<evidence type="ECO:0000313" key="2">
    <source>
        <dbReference type="EMBL" id="TNN75280.1"/>
    </source>
</evidence>
<evidence type="ECO:0000256" key="1">
    <source>
        <dbReference type="SAM" id="MobiDB-lite"/>
    </source>
</evidence>
<dbReference type="AlphaFoldDB" id="A0A4Z2IBK5"/>
<evidence type="ECO:0000313" key="3">
    <source>
        <dbReference type="Proteomes" id="UP000314294"/>
    </source>
</evidence>
<proteinExistence type="predicted"/>
<reference evidence="2 3" key="1">
    <citation type="submission" date="2019-03" db="EMBL/GenBank/DDBJ databases">
        <title>First draft genome of Liparis tanakae, snailfish: a comprehensive survey of snailfish specific genes.</title>
        <authorList>
            <person name="Kim W."/>
            <person name="Song I."/>
            <person name="Jeong J.-H."/>
            <person name="Kim D."/>
            <person name="Kim S."/>
            <person name="Ryu S."/>
            <person name="Song J.Y."/>
            <person name="Lee S.K."/>
        </authorList>
    </citation>
    <scope>NUCLEOTIDE SEQUENCE [LARGE SCALE GENOMIC DNA]</scope>
    <source>
        <tissue evidence="2">Muscle</tissue>
    </source>
</reference>
<comment type="caution">
    <text evidence="2">The sequence shown here is derived from an EMBL/GenBank/DDBJ whole genome shotgun (WGS) entry which is preliminary data.</text>
</comment>
<dbReference type="Proteomes" id="UP000314294">
    <property type="component" value="Unassembled WGS sequence"/>
</dbReference>
<protein>
    <submittedName>
        <fullName evidence="2">Uncharacterized protein</fullName>
    </submittedName>
</protein>
<name>A0A4Z2IBK5_9TELE</name>
<sequence length="87" mass="10077">MSYRQCSSQGKWPTRPPVPHQHRDSHPAGRRRGVVVVMPEVCRVVLRRVAEHLPRQTGLCQPVLSRERVENHRDKPGKVRLTARLSR</sequence>